<reference evidence="1" key="1">
    <citation type="submission" date="2021-06" db="EMBL/GenBank/DDBJ databases">
        <authorList>
            <person name="Kallberg Y."/>
            <person name="Tangrot J."/>
            <person name="Rosling A."/>
        </authorList>
    </citation>
    <scope>NUCLEOTIDE SEQUENCE</scope>
    <source>
        <strain evidence="1">MT106</strain>
    </source>
</reference>
<dbReference type="AlphaFoldDB" id="A0A9N8V2U0"/>
<proteinExistence type="predicted"/>
<protein>
    <submittedName>
        <fullName evidence="1">6977_t:CDS:1</fullName>
    </submittedName>
</protein>
<organism evidence="1 2">
    <name type="scientific">Ambispora gerdemannii</name>
    <dbReference type="NCBI Taxonomy" id="144530"/>
    <lineage>
        <taxon>Eukaryota</taxon>
        <taxon>Fungi</taxon>
        <taxon>Fungi incertae sedis</taxon>
        <taxon>Mucoromycota</taxon>
        <taxon>Glomeromycotina</taxon>
        <taxon>Glomeromycetes</taxon>
        <taxon>Archaeosporales</taxon>
        <taxon>Ambisporaceae</taxon>
        <taxon>Ambispora</taxon>
    </lineage>
</organism>
<gene>
    <name evidence="1" type="ORF">AGERDE_LOCUS372</name>
</gene>
<dbReference type="EMBL" id="CAJVPL010000018">
    <property type="protein sequence ID" value="CAG8434571.1"/>
    <property type="molecule type" value="Genomic_DNA"/>
</dbReference>
<accession>A0A9N8V2U0</accession>
<dbReference type="OrthoDB" id="543156at2759"/>
<dbReference type="SUPFAM" id="SSF52317">
    <property type="entry name" value="Class I glutamine amidotransferase-like"/>
    <property type="match status" value="1"/>
</dbReference>
<dbReference type="InterPro" id="IPR029062">
    <property type="entry name" value="Class_I_gatase-like"/>
</dbReference>
<name>A0A9N8V2U0_9GLOM</name>
<dbReference type="Proteomes" id="UP000789831">
    <property type="component" value="Unassembled WGS sequence"/>
</dbReference>
<comment type="caution">
    <text evidence="1">The sequence shown here is derived from an EMBL/GenBank/DDBJ whole genome shotgun (WGS) entry which is preliminary data.</text>
</comment>
<keyword evidence="2" id="KW-1185">Reference proteome</keyword>
<dbReference type="Gene3D" id="3.40.50.880">
    <property type="match status" value="1"/>
</dbReference>
<evidence type="ECO:0000313" key="1">
    <source>
        <dbReference type="EMBL" id="CAG8434571.1"/>
    </source>
</evidence>
<sequence length="81" mass="8776">MKEFPKDIIPKVDYALGVCTGTALIAVTGLLDGKSTTTNKIAYRWVTDQTSAGSNRVALDFVSDIYVEEAAQSIAIQSEYD</sequence>
<evidence type="ECO:0000313" key="2">
    <source>
        <dbReference type="Proteomes" id="UP000789831"/>
    </source>
</evidence>